<name>A0A061E5P0_THECC</name>
<dbReference type="eggNOG" id="KOG0017">
    <property type="taxonomic scope" value="Eukaryota"/>
</dbReference>
<dbReference type="InterPro" id="IPR016197">
    <property type="entry name" value="Chromo-like_dom_sf"/>
</dbReference>
<dbReference type="HOGENOM" id="CLU_000384_6_10_1"/>
<dbReference type="AlphaFoldDB" id="A0A061E5P0"/>
<dbReference type="SUPFAM" id="SSF54160">
    <property type="entry name" value="Chromo domain-like"/>
    <property type="match status" value="1"/>
</dbReference>
<keyword evidence="3" id="KW-1185">Reference proteome</keyword>
<dbReference type="STRING" id="3641.A0A061E5P0"/>
<evidence type="ECO:0000313" key="2">
    <source>
        <dbReference type="EMBL" id="EOX99952.1"/>
    </source>
</evidence>
<reference evidence="2 3" key="1">
    <citation type="journal article" date="2013" name="Genome Biol.">
        <title>The genome sequence of the most widely cultivated cacao type and its use to identify candidate genes regulating pod color.</title>
        <authorList>
            <person name="Motamayor J.C."/>
            <person name="Mockaitis K."/>
            <person name="Schmutz J."/>
            <person name="Haiminen N."/>
            <person name="Iii D.L."/>
            <person name="Cornejo O."/>
            <person name="Findley S.D."/>
            <person name="Zheng P."/>
            <person name="Utro F."/>
            <person name="Royaert S."/>
            <person name="Saski C."/>
            <person name="Jenkins J."/>
            <person name="Podicheti R."/>
            <person name="Zhao M."/>
            <person name="Scheffler B.E."/>
            <person name="Stack J.C."/>
            <person name="Feltus F.A."/>
            <person name="Mustiga G.M."/>
            <person name="Amores F."/>
            <person name="Phillips W."/>
            <person name="Marelli J.P."/>
            <person name="May G.D."/>
            <person name="Shapiro H."/>
            <person name="Ma J."/>
            <person name="Bustamante C.D."/>
            <person name="Schnell R.J."/>
            <person name="Main D."/>
            <person name="Gilbert D."/>
            <person name="Parida L."/>
            <person name="Kuhn D.N."/>
        </authorList>
    </citation>
    <scope>NUCLEOTIDE SEQUENCE [LARGE SCALE GENOMIC DNA]</scope>
    <source>
        <strain evidence="3">cv. Matina 1-6</strain>
    </source>
</reference>
<dbReference type="Gramene" id="EOX99952">
    <property type="protein sequence ID" value="EOX99952"/>
    <property type="gene ID" value="TCM_009026"/>
</dbReference>
<dbReference type="PANTHER" id="PTHR46148:SF60">
    <property type="entry name" value="CHROMO DOMAIN-CONTAINING PROTEIN"/>
    <property type="match status" value="1"/>
</dbReference>
<dbReference type="OMA" id="YCSEPTH"/>
<evidence type="ECO:0000313" key="3">
    <source>
        <dbReference type="Proteomes" id="UP000026915"/>
    </source>
</evidence>
<accession>A0A061E5P0</accession>
<gene>
    <name evidence="2" type="ORF">TCM_009026</name>
</gene>
<protein>
    <recommendedName>
        <fullName evidence="1">Tf2-1-like SH3-like domain-containing protein</fullName>
    </recommendedName>
</protein>
<feature type="domain" description="Tf2-1-like SH3-like" evidence="1">
    <location>
        <begin position="25"/>
        <end position="88"/>
    </location>
</feature>
<dbReference type="Pfam" id="PF24626">
    <property type="entry name" value="SH3_Tf2-1"/>
    <property type="match status" value="1"/>
</dbReference>
<organism evidence="2 3">
    <name type="scientific">Theobroma cacao</name>
    <name type="common">Cacao</name>
    <name type="synonym">Cocoa</name>
    <dbReference type="NCBI Taxonomy" id="3641"/>
    <lineage>
        <taxon>Eukaryota</taxon>
        <taxon>Viridiplantae</taxon>
        <taxon>Streptophyta</taxon>
        <taxon>Embryophyta</taxon>
        <taxon>Tracheophyta</taxon>
        <taxon>Spermatophyta</taxon>
        <taxon>Magnoliopsida</taxon>
        <taxon>eudicotyledons</taxon>
        <taxon>Gunneridae</taxon>
        <taxon>Pentapetalae</taxon>
        <taxon>rosids</taxon>
        <taxon>malvids</taxon>
        <taxon>Malvales</taxon>
        <taxon>Malvaceae</taxon>
        <taxon>Byttnerioideae</taxon>
        <taxon>Theobroma</taxon>
    </lineage>
</organism>
<dbReference type="Proteomes" id="UP000026915">
    <property type="component" value="Chromosome 2"/>
</dbReference>
<evidence type="ECO:0000259" key="1">
    <source>
        <dbReference type="Pfam" id="PF24626"/>
    </source>
</evidence>
<dbReference type="InterPro" id="IPR056924">
    <property type="entry name" value="SH3_Tf2-1"/>
</dbReference>
<sequence>MLAAQSRQKSYADNQRRNLEFQVEDYVFLKVSPTKGVIRFGKKGKLSPRYKGPFEILERVRAVAYRLALPPDLSNIHPMFHVSMLRKYNPDPSHVIRYETIQLQDDLTYEEQPIAILDRQVKKLRLKEVALVKVLWQDHTSKEVTWEAEEEMRTKYPHLFDT</sequence>
<dbReference type="EMBL" id="CM001880">
    <property type="protein sequence ID" value="EOX99952.1"/>
    <property type="molecule type" value="Genomic_DNA"/>
</dbReference>
<dbReference type="InParanoid" id="A0A061E5P0"/>
<proteinExistence type="predicted"/>
<dbReference type="PANTHER" id="PTHR46148">
    <property type="entry name" value="CHROMO DOMAIN-CONTAINING PROTEIN"/>
    <property type="match status" value="1"/>
</dbReference>